<evidence type="ECO:0000313" key="4">
    <source>
        <dbReference type="Proteomes" id="UP000424673"/>
    </source>
</evidence>
<evidence type="ECO:0000256" key="2">
    <source>
        <dbReference type="SAM" id="Phobius"/>
    </source>
</evidence>
<keyword evidence="2" id="KW-1133">Transmembrane helix</keyword>
<proteinExistence type="predicted"/>
<reference evidence="4" key="1">
    <citation type="submission" date="2019-09" db="EMBL/GenBank/DDBJ databases">
        <title>Isolation and complete genome sequencing of Methylocystis species.</title>
        <authorList>
            <person name="Rumah B.L."/>
            <person name="Stead C.E."/>
            <person name="Stevens B.C."/>
            <person name="Minton N.P."/>
            <person name="Grosse-Honebrink A."/>
            <person name="Zhang Y."/>
        </authorList>
    </citation>
    <scope>NUCLEOTIDE SEQUENCE [LARGE SCALE GENOMIC DNA]</scope>
    <source>
        <strain evidence="4">BRCS1</strain>
    </source>
</reference>
<name>A0ABX6EG69_9HYPH</name>
<accession>A0ABX6EG69</accession>
<feature type="transmembrane region" description="Helical" evidence="2">
    <location>
        <begin position="350"/>
        <end position="374"/>
    </location>
</feature>
<feature type="transmembrane region" description="Helical" evidence="2">
    <location>
        <begin position="324"/>
        <end position="344"/>
    </location>
</feature>
<dbReference type="Proteomes" id="UP000424673">
    <property type="component" value="Chromosome"/>
</dbReference>
<gene>
    <name evidence="3" type="ORF">F7D13_06830</name>
</gene>
<evidence type="ECO:0000256" key="1">
    <source>
        <dbReference type="SAM" id="MobiDB-lite"/>
    </source>
</evidence>
<keyword evidence="2" id="KW-0812">Transmembrane</keyword>
<dbReference type="EMBL" id="CP044328">
    <property type="protein sequence ID" value="QGM93761.1"/>
    <property type="molecule type" value="Genomic_DNA"/>
</dbReference>
<dbReference type="RefSeq" id="WP_154451518.1">
    <property type="nucleotide sequence ID" value="NZ_CP044328.1"/>
</dbReference>
<organism evidence="3 4">
    <name type="scientific">Methylocystis rosea</name>
    <dbReference type="NCBI Taxonomy" id="173366"/>
    <lineage>
        <taxon>Bacteria</taxon>
        <taxon>Pseudomonadati</taxon>
        <taxon>Pseudomonadota</taxon>
        <taxon>Alphaproteobacteria</taxon>
        <taxon>Hyphomicrobiales</taxon>
        <taxon>Methylocystaceae</taxon>
        <taxon>Methylocystis</taxon>
    </lineage>
</organism>
<protein>
    <submittedName>
        <fullName evidence="3">Uncharacterized protein</fullName>
    </submittedName>
</protein>
<sequence>MTSTPIELGALLDSWSMSGRVGLVETPLAVTVSRLDAASTRVLIAAVEELCWAYDLQDQAAEPALLEYIDDDFGPFVATVRKAVDGADRRLLTKLGLKQALEEKNTNGVWQIAFANTSFATGTTSFNPWGGGDVFAPAATTKSPLDIVREANEARLVPADIRKWLLRGEMTETLWRDEAFQIFAAASAPALLRSLASEALGRAEVVFNGPPRVTLAFSDDGLLRELELDGYRNLRAAAAWVYEDPSSTEQRHALFAAEFARSITRGESIGRAFHSAGRDILEGSRLAFQLSQSELSREAIKAQGDLRKAIADDTSKAAEGTRTLSGAIAVAIATGITLIAARSTGNAEPWVLSLIAGVVAGYLFVVAISGWAHLNVQRRLREQWRHRLYRFVPDDDYKAMVLRPARSAERPYHFVGVIALAVAIALTCMSIGLWTEPSPGKGTVPKDQFKANEYSVPTPDTPGSGP</sequence>
<reference evidence="3 4" key="2">
    <citation type="journal article" date="2021" name="AMB Express">
        <title>Isolation and characterisation of Methylocystis spp. for poly-3-hydroxybutyrate production using waste methane feedstocks.</title>
        <authorList>
            <person name="Rumah B.L."/>
            <person name="Stead C.E."/>
            <person name="Claxton Stevens B.H."/>
            <person name="Minton N.P."/>
            <person name="Grosse-Honebrink A."/>
            <person name="Zhang Y."/>
        </authorList>
    </citation>
    <scope>NUCLEOTIDE SEQUENCE [LARGE SCALE GENOMIC DNA]</scope>
    <source>
        <strain evidence="3 4">BRCS1</strain>
    </source>
</reference>
<keyword evidence="4" id="KW-1185">Reference proteome</keyword>
<feature type="region of interest" description="Disordered" evidence="1">
    <location>
        <begin position="439"/>
        <end position="466"/>
    </location>
</feature>
<evidence type="ECO:0000313" key="3">
    <source>
        <dbReference type="EMBL" id="QGM93761.1"/>
    </source>
</evidence>
<feature type="transmembrane region" description="Helical" evidence="2">
    <location>
        <begin position="412"/>
        <end position="434"/>
    </location>
</feature>
<keyword evidence="2" id="KW-0472">Membrane</keyword>